<protein>
    <submittedName>
        <fullName evidence="2">Uncharacterized protein</fullName>
    </submittedName>
</protein>
<dbReference type="EMBL" id="KB822697">
    <property type="protein sequence ID" value="ETI29028.1"/>
    <property type="molecule type" value="Genomic_DNA"/>
</dbReference>
<accession>V9DRU4</accession>
<evidence type="ECO:0000313" key="2">
    <source>
        <dbReference type="EMBL" id="ETI29028.1"/>
    </source>
</evidence>
<dbReference type="HOGENOM" id="CLU_095747_0_0_1"/>
<organism evidence="2 3">
    <name type="scientific">Cladophialophora carrionii CBS 160.54</name>
    <dbReference type="NCBI Taxonomy" id="1279043"/>
    <lineage>
        <taxon>Eukaryota</taxon>
        <taxon>Fungi</taxon>
        <taxon>Dikarya</taxon>
        <taxon>Ascomycota</taxon>
        <taxon>Pezizomycotina</taxon>
        <taxon>Eurotiomycetes</taxon>
        <taxon>Chaetothyriomycetidae</taxon>
        <taxon>Chaetothyriales</taxon>
        <taxon>Herpotrichiellaceae</taxon>
        <taxon>Cladophialophora</taxon>
    </lineage>
</organism>
<dbReference type="AlphaFoldDB" id="V9DRU4"/>
<dbReference type="RefSeq" id="XP_008723102.1">
    <property type="nucleotide sequence ID" value="XM_008724880.1"/>
</dbReference>
<evidence type="ECO:0000313" key="3">
    <source>
        <dbReference type="Proteomes" id="UP000030678"/>
    </source>
</evidence>
<name>V9DRU4_9EURO</name>
<gene>
    <name evidence="2" type="ORF">G647_01481</name>
</gene>
<dbReference type="Proteomes" id="UP000030678">
    <property type="component" value="Unassembled WGS sequence"/>
</dbReference>
<evidence type="ECO:0000256" key="1">
    <source>
        <dbReference type="SAM" id="MobiDB-lite"/>
    </source>
</evidence>
<dbReference type="OrthoDB" id="4821403at2759"/>
<sequence>MEGQDSSVLPGSPGMEDLPQDGPIIDAEMISQPAPLADTILGRQVQEVAQHARNELLAPLNGTADFRHHRPPAGMHADEVTRRLWTLHTRRDANDVISHIIRTNIEVLHHVRAQLDKLYQDLKKTAAALVHLSTHPSSEGGSLRGEVARVRTAMAEHERWIEVLDLEVQLSEVALRRVEAARDLINMRDRLARGEITPWELHYLEGPPFDTYQAMRPAVVRLVKRVYEMTGNAAFLERHKNELWDVVAQQVG</sequence>
<dbReference type="VEuPathDB" id="FungiDB:G647_01481"/>
<reference evidence="2 3" key="1">
    <citation type="submission" date="2013-03" db="EMBL/GenBank/DDBJ databases">
        <title>The Genome Sequence of Cladophialophora carrionii CBS 160.54.</title>
        <authorList>
            <consortium name="The Broad Institute Genomics Platform"/>
            <person name="Cuomo C."/>
            <person name="de Hoog S."/>
            <person name="Gorbushina A."/>
            <person name="Walker B."/>
            <person name="Young S.K."/>
            <person name="Zeng Q."/>
            <person name="Gargeya S."/>
            <person name="Fitzgerald M."/>
            <person name="Haas B."/>
            <person name="Abouelleil A."/>
            <person name="Allen A.W."/>
            <person name="Alvarado L."/>
            <person name="Arachchi H.M."/>
            <person name="Berlin A.M."/>
            <person name="Chapman S.B."/>
            <person name="Gainer-Dewar J."/>
            <person name="Goldberg J."/>
            <person name="Griggs A."/>
            <person name="Gujja S."/>
            <person name="Hansen M."/>
            <person name="Howarth C."/>
            <person name="Imamovic A."/>
            <person name="Ireland A."/>
            <person name="Larimer J."/>
            <person name="McCowan C."/>
            <person name="Murphy C."/>
            <person name="Pearson M."/>
            <person name="Poon T.W."/>
            <person name="Priest M."/>
            <person name="Roberts A."/>
            <person name="Saif S."/>
            <person name="Shea T."/>
            <person name="Sisk P."/>
            <person name="Sykes S."/>
            <person name="Wortman J."/>
            <person name="Nusbaum C."/>
            <person name="Birren B."/>
        </authorList>
    </citation>
    <scope>NUCLEOTIDE SEQUENCE [LARGE SCALE GENOMIC DNA]</scope>
    <source>
        <strain evidence="2 3">CBS 160.54</strain>
    </source>
</reference>
<dbReference type="GeneID" id="19979974"/>
<proteinExistence type="predicted"/>
<feature type="region of interest" description="Disordered" evidence="1">
    <location>
        <begin position="1"/>
        <end position="22"/>
    </location>
</feature>